<evidence type="ECO:0000313" key="2">
    <source>
        <dbReference type="EMBL" id="MPC70271.1"/>
    </source>
</evidence>
<sequence length="133" mass="14698">MRNERFLWIICLVTLSALPAGEASIEKILDKILGIGLEIGHEIYDYLHLRQPSFGHVAYIPVYGHGPPGYKTPEHHEYHEDVYIPVDPGTLWNGHIPVGDFVSPIVKAVGAGVGGYNNRVVKGKLSSSLAKWK</sequence>
<dbReference type="Proteomes" id="UP000324222">
    <property type="component" value="Unassembled WGS sequence"/>
</dbReference>
<proteinExistence type="predicted"/>
<dbReference type="OrthoDB" id="6376208at2759"/>
<comment type="caution">
    <text evidence="2">The sequence shown here is derived from an EMBL/GenBank/DDBJ whole genome shotgun (WGS) entry which is preliminary data.</text>
</comment>
<protein>
    <submittedName>
        <fullName evidence="2">Uncharacterized protein</fullName>
    </submittedName>
</protein>
<evidence type="ECO:0000313" key="3">
    <source>
        <dbReference type="Proteomes" id="UP000324222"/>
    </source>
</evidence>
<feature type="signal peptide" evidence="1">
    <location>
        <begin position="1"/>
        <end position="23"/>
    </location>
</feature>
<accession>A0A5B7HC24</accession>
<evidence type="ECO:0000256" key="1">
    <source>
        <dbReference type="SAM" id="SignalP"/>
    </source>
</evidence>
<feature type="chain" id="PRO_5022687576" evidence="1">
    <location>
        <begin position="24"/>
        <end position="133"/>
    </location>
</feature>
<name>A0A5B7HC24_PORTR</name>
<dbReference type="AlphaFoldDB" id="A0A5B7HC24"/>
<organism evidence="2 3">
    <name type="scientific">Portunus trituberculatus</name>
    <name type="common">Swimming crab</name>
    <name type="synonym">Neptunus trituberculatus</name>
    <dbReference type="NCBI Taxonomy" id="210409"/>
    <lineage>
        <taxon>Eukaryota</taxon>
        <taxon>Metazoa</taxon>
        <taxon>Ecdysozoa</taxon>
        <taxon>Arthropoda</taxon>
        <taxon>Crustacea</taxon>
        <taxon>Multicrustacea</taxon>
        <taxon>Malacostraca</taxon>
        <taxon>Eumalacostraca</taxon>
        <taxon>Eucarida</taxon>
        <taxon>Decapoda</taxon>
        <taxon>Pleocyemata</taxon>
        <taxon>Brachyura</taxon>
        <taxon>Eubrachyura</taxon>
        <taxon>Portunoidea</taxon>
        <taxon>Portunidae</taxon>
        <taxon>Portuninae</taxon>
        <taxon>Portunus</taxon>
    </lineage>
</organism>
<keyword evidence="3" id="KW-1185">Reference proteome</keyword>
<reference evidence="2 3" key="1">
    <citation type="submission" date="2019-05" db="EMBL/GenBank/DDBJ databases">
        <title>Another draft genome of Portunus trituberculatus and its Hox gene families provides insights of decapod evolution.</title>
        <authorList>
            <person name="Jeong J.-H."/>
            <person name="Song I."/>
            <person name="Kim S."/>
            <person name="Choi T."/>
            <person name="Kim D."/>
            <person name="Ryu S."/>
            <person name="Kim W."/>
        </authorList>
    </citation>
    <scope>NUCLEOTIDE SEQUENCE [LARGE SCALE GENOMIC DNA]</scope>
    <source>
        <tissue evidence="2">Muscle</tissue>
    </source>
</reference>
<dbReference type="EMBL" id="VSRR010030850">
    <property type="protein sequence ID" value="MPC70271.1"/>
    <property type="molecule type" value="Genomic_DNA"/>
</dbReference>
<keyword evidence="1" id="KW-0732">Signal</keyword>
<gene>
    <name evidence="2" type="ORF">E2C01_064513</name>
</gene>